<dbReference type="EMBL" id="JABBWK010000011">
    <property type="protein sequence ID" value="KAG1903763.1"/>
    <property type="molecule type" value="Genomic_DNA"/>
</dbReference>
<accession>A0AAD4HP38</accession>
<reference evidence="1" key="1">
    <citation type="journal article" date="2020" name="New Phytol.">
        <title>Comparative genomics reveals dynamic genome evolution in host specialist ectomycorrhizal fungi.</title>
        <authorList>
            <person name="Lofgren L.A."/>
            <person name="Nguyen N.H."/>
            <person name="Vilgalys R."/>
            <person name="Ruytinx J."/>
            <person name="Liao H.L."/>
            <person name="Branco S."/>
            <person name="Kuo A."/>
            <person name="LaButti K."/>
            <person name="Lipzen A."/>
            <person name="Andreopoulos W."/>
            <person name="Pangilinan J."/>
            <person name="Riley R."/>
            <person name="Hundley H."/>
            <person name="Na H."/>
            <person name="Barry K."/>
            <person name="Grigoriev I.V."/>
            <person name="Stajich J.E."/>
            <person name="Kennedy P.G."/>
        </authorList>
    </citation>
    <scope>NUCLEOTIDE SEQUENCE</scope>
    <source>
        <strain evidence="1">FC203</strain>
    </source>
</reference>
<evidence type="ECO:0000313" key="1">
    <source>
        <dbReference type="EMBL" id="KAG1903763.1"/>
    </source>
</evidence>
<proteinExistence type="predicted"/>
<dbReference type="GeneID" id="64660774"/>
<evidence type="ECO:0000313" key="2">
    <source>
        <dbReference type="Proteomes" id="UP001195769"/>
    </source>
</evidence>
<dbReference type="Proteomes" id="UP001195769">
    <property type="component" value="Unassembled WGS sequence"/>
</dbReference>
<gene>
    <name evidence="1" type="ORF">F5891DRAFT_1184713</name>
</gene>
<organism evidence="1 2">
    <name type="scientific">Suillus fuscotomentosus</name>
    <dbReference type="NCBI Taxonomy" id="1912939"/>
    <lineage>
        <taxon>Eukaryota</taxon>
        <taxon>Fungi</taxon>
        <taxon>Dikarya</taxon>
        <taxon>Basidiomycota</taxon>
        <taxon>Agaricomycotina</taxon>
        <taxon>Agaricomycetes</taxon>
        <taxon>Agaricomycetidae</taxon>
        <taxon>Boletales</taxon>
        <taxon>Suillineae</taxon>
        <taxon>Suillaceae</taxon>
        <taxon>Suillus</taxon>
    </lineage>
</organism>
<protein>
    <submittedName>
        <fullName evidence="1">Uncharacterized protein</fullName>
    </submittedName>
</protein>
<name>A0AAD4HP38_9AGAM</name>
<dbReference type="AlphaFoldDB" id="A0AAD4HP38"/>
<sequence>MNQAYSSAPSECYNIPLYRESTTPLQSEDRAMLYDTLLFLSVSAPDINNLSLICPSWRSLTAPRPNLTSDQHDETLGPTDPCDLSVLNDDTSEPPAMLPGSIPSNLAFSSELDFVPTPRPVTPEFFSSLSELPSPSLPPVHPEFYSNELASPSPSPVPQVPSFTNIEAEYSPQPACIDPSLLNITPSVPATNINITSSPDATNLPGIQHPGATDEGSNSRSCHEVPQPQPEGLFLMVPYYPYPYPYPGPAHTPFAGQVPITLAGPGPAHVGLSTGFGHSVNACDWGTHAPLTATNGVEHHHVHGSLKVVYSKDPHNF</sequence>
<comment type="caution">
    <text evidence="1">The sequence shown here is derived from an EMBL/GenBank/DDBJ whole genome shotgun (WGS) entry which is preliminary data.</text>
</comment>
<dbReference type="RefSeq" id="XP_041229338.1">
    <property type="nucleotide sequence ID" value="XM_041366476.1"/>
</dbReference>
<keyword evidence="2" id="KW-1185">Reference proteome</keyword>